<feature type="domain" description="HTH cro/C1-type" evidence="2">
    <location>
        <begin position="16"/>
        <end position="70"/>
    </location>
</feature>
<dbReference type="PANTHER" id="PTHR46797:SF1">
    <property type="entry name" value="METHYLPHOSPHONATE SYNTHASE"/>
    <property type="match status" value="1"/>
</dbReference>
<dbReference type="InterPro" id="IPR001387">
    <property type="entry name" value="Cro/C1-type_HTH"/>
</dbReference>
<reference evidence="3" key="1">
    <citation type="submission" date="2022-12" db="EMBL/GenBank/DDBJ databases">
        <title>Genome sequence of SJ11.</title>
        <authorList>
            <person name="Woo H."/>
        </authorList>
    </citation>
    <scope>NUCLEOTIDE SEQUENCE</scope>
    <source>
        <strain evidence="3">SJ11</strain>
    </source>
</reference>
<accession>A0ABT4L356</accession>
<organism evidence="3 4">
    <name type="scientific">Pedobacter rhodius</name>
    <dbReference type="NCBI Taxonomy" id="3004098"/>
    <lineage>
        <taxon>Bacteria</taxon>
        <taxon>Pseudomonadati</taxon>
        <taxon>Bacteroidota</taxon>
        <taxon>Sphingobacteriia</taxon>
        <taxon>Sphingobacteriales</taxon>
        <taxon>Sphingobacteriaceae</taxon>
        <taxon>Pedobacter</taxon>
    </lineage>
</organism>
<dbReference type="PANTHER" id="PTHR46797">
    <property type="entry name" value="HTH-TYPE TRANSCRIPTIONAL REGULATOR"/>
    <property type="match status" value="1"/>
</dbReference>
<dbReference type="SUPFAM" id="SSF47413">
    <property type="entry name" value="lambda repressor-like DNA-binding domains"/>
    <property type="match status" value="1"/>
</dbReference>
<dbReference type="InterPro" id="IPR050807">
    <property type="entry name" value="TransReg_Diox_bact_type"/>
</dbReference>
<keyword evidence="1" id="KW-0238">DNA-binding</keyword>
<dbReference type="EMBL" id="JAPWGL010000004">
    <property type="protein sequence ID" value="MCZ4224837.1"/>
    <property type="molecule type" value="Genomic_DNA"/>
</dbReference>
<name>A0ABT4L356_9SPHI</name>
<protein>
    <submittedName>
        <fullName evidence="3">Helix-turn-helix transcriptional regulator</fullName>
    </submittedName>
</protein>
<evidence type="ECO:0000259" key="2">
    <source>
        <dbReference type="PROSITE" id="PS50943"/>
    </source>
</evidence>
<comment type="caution">
    <text evidence="3">The sequence shown here is derived from an EMBL/GenBank/DDBJ whole genome shotgun (WGS) entry which is preliminary data.</text>
</comment>
<dbReference type="InterPro" id="IPR010982">
    <property type="entry name" value="Lambda_DNA-bd_dom_sf"/>
</dbReference>
<keyword evidence="4" id="KW-1185">Reference proteome</keyword>
<proteinExistence type="predicted"/>
<dbReference type="SMART" id="SM00530">
    <property type="entry name" value="HTH_XRE"/>
    <property type="match status" value="1"/>
</dbReference>
<dbReference type="Pfam" id="PF01381">
    <property type="entry name" value="HTH_3"/>
    <property type="match status" value="1"/>
</dbReference>
<dbReference type="CDD" id="cd00093">
    <property type="entry name" value="HTH_XRE"/>
    <property type="match status" value="1"/>
</dbReference>
<evidence type="ECO:0000256" key="1">
    <source>
        <dbReference type="ARBA" id="ARBA00023125"/>
    </source>
</evidence>
<dbReference type="PROSITE" id="PS50943">
    <property type="entry name" value="HTH_CROC1"/>
    <property type="match status" value="1"/>
</dbReference>
<evidence type="ECO:0000313" key="4">
    <source>
        <dbReference type="Proteomes" id="UP001144341"/>
    </source>
</evidence>
<dbReference type="Gene3D" id="1.10.260.40">
    <property type="entry name" value="lambda repressor-like DNA-binding domains"/>
    <property type="match status" value="1"/>
</dbReference>
<dbReference type="Proteomes" id="UP001144341">
    <property type="component" value="Unassembled WGS sequence"/>
</dbReference>
<sequence>MKEKFEEHYKTIGRNVKKLRNAQKLTQLELANKCSVNREQISRIENARRDYMHSTLLEVCEALGVSVFEIMKLQ</sequence>
<evidence type="ECO:0000313" key="3">
    <source>
        <dbReference type="EMBL" id="MCZ4224837.1"/>
    </source>
</evidence>
<dbReference type="RefSeq" id="WP_269416500.1">
    <property type="nucleotide sequence ID" value="NZ_JAPWGL010000004.1"/>
</dbReference>
<gene>
    <name evidence="3" type="ORF">O0931_16110</name>
</gene>